<evidence type="ECO:0000256" key="3">
    <source>
        <dbReference type="ARBA" id="ARBA00011738"/>
    </source>
</evidence>
<name>A0A4R1GPW8_9GAMM</name>
<proteinExistence type="inferred from homology"/>
<evidence type="ECO:0000256" key="4">
    <source>
        <dbReference type="ARBA" id="ARBA00022898"/>
    </source>
</evidence>
<evidence type="ECO:0000256" key="11">
    <source>
        <dbReference type="ARBA" id="ARBA00069174"/>
    </source>
</evidence>
<dbReference type="NCBIfam" id="NF004761">
    <property type="entry name" value="PRK06092.1"/>
    <property type="match status" value="1"/>
</dbReference>
<dbReference type="Gene3D" id="3.30.470.10">
    <property type="match status" value="1"/>
</dbReference>
<evidence type="ECO:0000313" key="13">
    <source>
        <dbReference type="EMBL" id="TCK09045.1"/>
    </source>
</evidence>
<comment type="cofactor">
    <cofactor evidence="1">
        <name>pyridoxal 5'-phosphate</name>
        <dbReference type="ChEBI" id="CHEBI:597326"/>
    </cofactor>
</comment>
<comment type="caution">
    <text evidence="13">The sequence shown here is derived from an EMBL/GenBank/DDBJ whole genome shotgun (WGS) entry which is preliminary data.</text>
</comment>
<dbReference type="GO" id="GO:0008696">
    <property type="term" value="F:4-amino-4-deoxychorismate lyase activity"/>
    <property type="evidence" value="ECO:0007669"/>
    <property type="project" value="UniProtKB-UniRule"/>
</dbReference>
<dbReference type="InterPro" id="IPR050571">
    <property type="entry name" value="Class-IV_PLP-Dep_Aminotrnsfr"/>
</dbReference>
<comment type="subunit">
    <text evidence="3">Homodimer.</text>
</comment>
<keyword evidence="14" id="KW-1185">Reference proteome</keyword>
<evidence type="ECO:0000256" key="10">
    <source>
        <dbReference type="ARBA" id="ARBA00054027"/>
    </source>
</evidence>
<evidence type="ECO:0000256" key="2">
    <source>
        <dbReference type="ARBA" id="ARBA00009320"/>
    </source>
</evidence>
<protein>
    <recommendedName>
        <fullName evidence="11 12">Aminodeoxychorismate lyase</fullName>
        <ecNumber evidence="8 12">4.1.3.38</ecNumber>
    </recommendedName>
</protein>
<dbReference type="RefSeq" id="WP_132288715.1">
    <property type="nucleotide sequence ID" value="NZ_SMFU01000007.1"/>
</dbReference>
<dbReference type="NCBIfam" id="TIGR03461">
    <property type="entry name" value="pabC_Proteo"/>
    <property type="match status" value="1"/>
</dbReference>
<dbReference type="InterPro" id="IPR017824">
    <property type="entry name" value="Aminodeoxychorismate_lyase_IV"/>
</dbReference>
<evidence type="ECO:0000256" key="7">
    <source>
        <dbReference type="ARBA" id="ARBA00035633"/>
    </source>
</evidence>
<dbReference type="InterPro" id="IPR043132">
    <property type="entry name" value="BCAT-like_C"/>
</dbReference>
<accession>A0A4R1GPW8</accession>
<evidence type="ECO:0000256" key="6">
    <source>
        <dbReference type="ARBA" id="ARBA00023239"/>
    </source>
</evidence>
<reference evidence="13 14" key="1">
    <citation type="submission" date="2019-03" db="EMBL/GenBank/DDBJ databases">
        <title>Genomic Encyclopedia of Archaeal and Bacterial Type Strains, Phase II (KMG-II): from individual species to whole genera.</title>
        <authorList>
            <person name="Goeker M."/>
        </authorList>
    </citation>
    <scope>NUCLEOTIDE SEQUENCE [LARGE SCALE GENOMIC DNA]</scope>
    <source>
        <strain evidence="13 14">DSM 27697</strain>
    </source>
</reference>
<comment type="catalytic activity">
    <reaction evidence="9">
        <text>4-amino-4-deoxychorismate = 4-aminobenzoate + pyruvate + H(+)</text>
        <dbReference type="Rhea" id="RHEA:16201"/>
        <dbReference type="ChEBI" id="CHEBI:15361"/>
        <dbReference type="ChEBI" id="CHEBI:15378"/>
        <dbReference type="ChEBI" id="CHEBI:17836"/>
        <dbReference type="ChEBI" id="CHEBI:58406"/>
        <dbReference type="EC" id="4.1.3.38"/>
    </reaction>
</comment>
<dbReference type="InterPro" id="IPR001544">
    <property type="entry name" value="Aminotrans_IV"/>
</dbReference>
<dbReference type="FunFam" id="3.20.10.10:FF:000002">
    <property type="entry name" value="D-alanine aminotransferase"/>
    <property type="match status" value="1"/>
</dbReference>
<dbReference type="GO" id="GO:0005829">
    <property type="term" value="C:cytosol"/>
    <property type="evidence" value="ECO:0007669"/>
    <property type="project" value="TreeGrafter"/>
</dbReference>
<dbReference type="SUPFAM" id="SSF56752">
    <property type="entry name" value="D-aminoacid aminotransferase-like PLP-dependent enzymes"/>
    <property type="match status" value="1"/>
</dbReference>
<dbReference type="InterPro" id="IPR043131">
    <property type="entry name" value="BCAT-like_N"/>
</dbReference>
<keyword evidence="6 13" id="KW-0456">Lyase</keyword>
<evidence type="ECO:0000256" key="12">
    <source>
        <dbReference type="NCBIfam" id="TIGR03461"/>
    </source>
</evidence>
<evidence type="ECO:0000256" key="8">
    <source>
        <dbReference type="ARBA" id="ARBA00035676"/>
    </source>
</evidence>
<dbReference type="PANTHER" id="PTHR42743">
    <property type="entry name" value="AMINO-ACID AMINOTRANSFERASE"/>
    <property type="match status" value="1"/>
</dbReference>
<comment type="function">
    <text evidence="10">Involved in the biosynthesis of p-aminobenzoate (PABA), a precursor of tetrahydrofolate. Converts 4-amino-4-deoxychorismate into 4-aminobenzoate (PABA) and pyruvate.</text>
</comment>
<dbReference type="GO" id="GO:0030170">
    <property type="term" value="F:pyridoxal phosphate binding"/>
    <property type="evidence" value="ECO:0007669"/>
    <property type="project" value="InterPro"/>
</dbReference>
<keyword evidence="4" id="KW-0663">Pyridoxal phosphate</keyword>
<dbReference type="GO" id="GO:0008153">
    <property type="term" value="P:4-aminobenzoate biosynthetic process"/>
    <property type="evidence" value="ECO:0007669"/>
    <property type="project" value="UniProtKB-UniRule"/>
</dbReference>
<evidence type="ECO:0000256" key="9">
    <source>
        <dbReference type="ARBA" id="ARBA00049529"/>
    </source>
</evidence>
<organism evidence="13 14">
    <name type="scientific">Marinobacterium mangrovicola</name>
    <dbReference type="NCBI Taxonomy" id="1476959"/>
    <lineage>
        <taxon>Bacteria</taxon>
        <taxon>Pseudomonadati</taxon>
        <taxon>Pseudomonadota</taxon>
        <taxon>Gammaproteobacteria</taxon>
        <taxon>Oceanospirillales</taxon>
        <taxon>Oceanospirillaceae</taxon>
        <taxon>Marinobacterium</taxon>
    </lineage>
</organism>
<gene>
    <name evidence="13" type="ORF">CLV83_1143</name>
</gene>
<dbReference type="AlphaFoldDB" id="A0A4R1GPW8"/>
<dbReference type="CDD" id="cd01559">
    <property type="entry name" value="ADCL_like"/>
    <property type="match status" value="1"/>
</dbReference>
<evidence type="ECO:0000256" key="5">
    <source>
        <dbReference type="ARBA" id="ARBA00022909"/>
    </source>
</evidence>
<sequence>MTPYTLINGTPAQGIATNDRGLAYGQGVFETLLIRNNQVCFLAWHMERLLEGCHRLGIACDGLQQQLEADLTQLELPAAASLKILVTCGAGGRGYAVTEKLVPTRILTLGPLPQRDPDPAQVGAKLRWCQTTLARQPLLAGLKHLNRLEQVLARAEWTRSDIHEGLTCDTSGQVIEGTMSNLFFRIGEQWHTPSLENCGVAGILRRWVLDRISALAGEVQIGGYLPADVERADELFVCNSLIGIWPVVELADHRYKVGALSRHLQSLLEKEYDARC</sequence>
<dbReference type="Pfam" id="PF01063">
    <property type="entry name" value="Aminotran_4"/>
    <property type="match status" value="1"/>
</dbReference>
<dbReference type="Proteomes" id="UP000294546">
    <property type="component" value="Unassembled WGS sequence"/>
</dbReference>
<dbReference type="EMBL" id="SMFU01000007">
    <property type="protein sequence ID" value="TCK09045.1"/>
    <property type="molecule type" value="Genomic_DNA"/>
</dbReference>
<comment type="similarity">
    <text evidence="2">Belongs to the class-IV pyridoxal-phosphate-dependent aminotransferase family.</text>
</comment>
<dbReference type="OrthoDB" id="9805628at2"/>
<dbReference type="GO" id="GO:0046656">
    <property type="term" value="P:folic acid biosynthetic process"/>
    <property type="evidence" value="ECO:0007669"/>
    <property type="project" value="UniProtKB-KW"/>
</dbReference>
<dbReference type="InterPro" id="IPR036038">
    <property type="entry name" value="Aminotransferase-like"/>
</dbReference>
<comment type="pathway">
    <text evidence="7">Cofactor biosynthesis; tetrahydrofolate biosynthesis; 4-aminobenzoate from chorismate: step 2/2.</text>
</comment>
<dbReference type="EC" id="4.1.3.38" evidence="8 12"/>
<dbReference type="PANTHER" id="PTHR42743:SF2">
    <property type="entry name" value="AMINODEOXYCHORISMATE LYASE"/>
    <property type="match status" value="1"/>
</dbReference>
<keyword evidence="5" id="KW-0289">Folate biosynthesis</keyword>
<evidence type="ECO:0000256" key="1">
    <source>
        <dbReference type="ARBA" id="ARBA00001933"/>
    </source>
</evidence>
<evidence type="ECO:0000313" key="14">
    <source>
        <dbReference type="Proteomes" id="UP000294546"/>
    </source>
</evidence>
<dbReference type="Gene3D" id="3.20.10.10">
    <property type="entry name" value="D-amino Acid Aminotransferase, subunit A, domain 2"/>
    <property type="match status" value="1"/>
</dbReference>